<feature type="signal peptide" evidence="2">
    <location>
        <begin position="1"/>
        <end position="24"/>
    </location>
</feature>
<keyword evidence="2" id="KW-0732">Signal</keyword>
<dbReference type="PROSITE" id="PS51257">
    <property type="entry name" value="PROKAR_LIPOPROTEIN"/>
    <property type="match status" value="1"/>
</dbReference>
<dbReference type="RefSeq" id="WP_051589598.1">
    <property type="nucleotide sequence ID" value="NZ_CP007514.1"/>
</dbReference>
<reference evidence="3" key="1">
    <citation type="submission" date="2023-11" db="EMBL/GenBank/DDBJ databases">
        <title>MicrobeMod: A computational toolkit for identifying prokaryotic methylation and restriction-modification with nanopore sequencing.</title>
        <authorList>
            <person name="Crits-Christoph A."/>
            <person name="Kang S.C."/>
            <person name="Lee H."/>
            <person name="Ostrov N."/>
        </authorList>
    </citation>
    <scope>NUCLEOTIDE SEQUENCE</scope>
    <source>
        <strain evidence="3">ATCC 51242</strain>
    </source>
</reference>
<dbReference type="Pfam" id="PF00300">
    <property type="entry name" value="His_Phos_1"/>
    <property type="match status" value="1"/>
</dbReference>
<name>A0AB35T3U6_RUBRA</name>
<dbReference type="Proteomes" id="UP001281130">
    <property type="component" value="Unassembled WGS sequence"/>
</dbReference>
<feature type="compositionally biased region" description="Polar residues" evidence="1">
    <location>
        <begin position="31"/>
        <end position="46"/>
    </location>
</feature>
<dbReference type="SUPFAM" id="SSF53254">
    <property type="entry name" value="Phosphoglycerate mutase-like"/>
    <property type="match status" value="1"/>
</dbReference>
<dbReference type="Gene3D" id="3.40.50.1240">
    <property type="entry name" value="Phosphoglycerate mutase-like"/>
    <property type="match status" value="1"/>
</dbReference>
<evidence type="ECO:0000256" key="1">
    <source>
        <dbReference type="SAM" id="MobiDB-lite"/>
    </source>
</evidence>
<sequence length="232" mass="24465">MQRLAVRIALCAVLCLALAGCAGASPDEETTGQSASGEQTEETTATGPVAPAELGERLAAGGYVVYLRHAATDLSESDAELRSLQDLSDCSLQRNLTGEGREQAEEIGAAFERAGIPVGEVLASPYCRNRETAELAFGRVEATEDLLSPEYVPEDEAERFADFAPVVRGLISETPPEGENTVLVGHESVLRTVTGESVEEGGAAIFQPLGGEEYRFVGSVAPDEWSEFGAEG</sequence>
<comment type="caution">
    <text evidence="3">The sequence shown here is derived from an EMBL/GenBank/DDBJ whole genome shotgun (WGS) entry which is preliminary data.</text>
</comment>
<proteinExistence type="predicted"/>
<organism evidence="3 4">
    <name type="scientific">Rubrobacter radiotolerans</name>
    <name type="common">Arthrobacter radiotolerans</name>
    <dbReference type="NCBI Taxonomy" id="42256"/>
    <lineage>
        <taxon>Bacteria</taxon>
        <taxon>Bacillati</taxon>
        <taxon>Actinomycetota</taxon>
        <taxon>Rubrobacteria</taxon>
        <taxon>Rubrobacterales</taxon>
        <taxon>Rubrobacteraceae</taxon>
        <taxon>Rubrobacter</taxon>
    </lineage>
</organism>
<accession>A0AB35T3U6</accession>
<evidence type="ECO:0000313" key="4">
    <source>
        <dbReference type="Proteomes" id="UP001281130"/>
    </source>
</evidence>
<dbReference type="EMBL" id="JAWXXX010000001">
    <property type="protein sequence ID" value="MDX5894370.1"/>
    <property type="molecule type" value="Genomic_DNA"/>
</dbReference>
<feature type="region of interest" description="Disordered" evidence="1">
    <location>
        <begin position="25"/>
        <end position="52"/>
    </location>
</feature>
<evidence type="ECO:0000313" key="3">
    <source>
        <dbReference type="EMBL" id="MDX5894370.1"/>
    </source>
</evidence>
<feature type="chain" id="PRO_5044321804" evidence="2">
    <location>
        <begin position="25"/>
        <end position="232"/>
    </location>
</feature>
<dbReference type="InterPro" id="IPR013078">
    <property type="entry name" value="His_Pase_superF_clade-1"/>
</dbReference>
<evidence type="ECO:0000256" key="2">
    <source>
        <dbReference type="SAM" id="SignalP"/>
    </source>
</evidence>
<gene>
    <name evidence="3" type="ORF">SIL72_10065</name>
</gene>
<dbReference type="InterPro" id="IPR029033">
    <property type="entry name" value="His_PPase_superfam"/>
</dbReference>
<dbReference type="CDD" id="cd07040">
    <property type="entry name" value="HP"/>
    <property type="match status" value="1"/>
</dbReference>
<dbReference type="AlphaFoldDB" id="A0AB35T3U6"/>
<protein>
    <submittedName>
        <fullName evidence="3">Histidine phosphatase family protein</fullName>
    </submittedName>
</protein>